<sequence length="458" mass="50685">MSLLSIVTFPLHLLASLIRFVLTGLRLPLPALRLSLLNIYARFTGQGQQRPARDPYTVADRWVRALEDETGALCLSRARADAGVGGAGPSSPALRSRYGTMGTGGRVLPDFVLGSYEEALRTCQRELRVGCIVLVSEEHDDTTEFKRKTLTDTHFVEVLHANEFVVWGGDVRDREPWSAAQKLQATTYPFVAFIALQPPRSSAFTGASNNGGGNGGASPALTVLSRHQGLTPTSASALTAHIEQQLLPRVAPFLARLKAQARERELERALRAEQDEAFRRAAERDLEKRLERERREREEQEESERAERERAERERVRREKEERRARWRRGARAAFVGPEREGGVRGETVSSLYAFVDAHLAPEAEDAEGAAGDEREGEGEAGLAELLRECGDADAWWGFKLYTAYPRREIAWIAGVALSNVDGLERGGQLVVEMVSQRDSANESVSGDGDGYDTEESE</sequence>
<dbReference type="OrthoDB" id="1026733at2759"/>
<keyword evidence="4" id="KW-1185">Reference proteome</keyword>
<evidence type="ECO:0000259" key="2">
    <source>
        <dbReference type="SMART" id="SM00594"/>
    </source>
</evidence>
<dbReference type="Proteomes" id="UP000298327">
    <property type="component" value="Unassembled WGS sequence"/>
</dbReference>
<accession>A0A4Y9Z0U4</accession>
<name>A0A4Y9Z0U4_9AGAM</name>
<organism evidence="3 4">
    <name type="scientific">Dentipellis fragilis</name>
    <dbReference type="NCBI Taxonomy" id="205917"/>
    <lineage>
        <taxon>Eukaryota</taxon>
        <taxon>Fungi</taxon>
        <taxon>Dikarya</taxon>
        <taxon>Basidiomycota</taxon>
        <taxon>Agaricomycotina</taxon>
        <taxon>Agaricomycetes</taxon>
        <taxon>Russulales</taxon>
        <taxon>Hericiaceae</taxon>
        <taxon>Dentipellis</taxon>
    </lineage>
</organism>
<dbReference type="InterPro" id="IPR006577">
    <property type="entry name" value="UAS"/>
</dbReference>
<dbReference type="AlphaFoldDB" id="A0A4Y9Z0U4"/>
<dbReference type="STRING" id="205917.A0A4Y9Z0U4"/>
<dbReference type="InterPro" id="IPR036249">
    <property type="entry name" value="Thioredoxin-like_sf"/>
</dbReference>
<proteinExistence type="predicted"/>
<comment type="caution">
    <text evidence="3">The sequence shown here is derived from an EMBL/GenBank/DDBJ whole genome shotgun (WGS) entry which is preliminary data.</text>
</comment>
<gene>
    <name evidence="3" type="ORF">EVG20_g3669</name>
</gene>
<dbReference type="GO" id="GO:0005783">
    <property type="term" value="C:endoplasmic reticulum"/>
    <property type="evidence" value="ECO:0007669"/>
    <property type="project" value="TreeGrafter"/>
</dbReference>
<dbReference type="GO" id="GO:0036503">
    <property type="term" value="P:ERAD pathway"/>
    <property type="evidence" value="ECO:0007669"/>
    <property type="project" value="TreeGrafter"/>
</dbReference>
<dbReference type="EMBL" id="SEOQ01000170">
    <property type="protein sequence ID" value="TFY68152.1"/>
    <property type="molecule type" value="Genomic_DNA"/>
</dbReference>
<dbReference type="SMART" id="SM00594">
    <property type="entry name" value="UAS"/>
    <property type="match status" value="1"/>
</dbReference>
<evidence type="ECO:0000313" key="3">
    <source>
        <dbReference type="EMBL" id="TFY68152.1"/>
    </source>
</evidence>
<evidence type="ECO:0000313" key="4">
    <source>
        <dbReference type="Proteomes" id="UP000298327"/>
    </source>
</evidence>
<dbReference type="PANTHER" id="PTHR23322">
    <property type="entry name" value="FAS-ASSOCIATED PROTEIN"/>
    <property type="match status" value="1"/>
</dbReference>
<dbReference type="GO" id="GO:0043130">
    <property type="term" value="F:ubiquitin binding"/>
    <property type="evidence" value="ECO:0007669"/>
    <property type="project" value="TreeGrafter"/>
</dbReference>
<feature type="domain" description="UAS" evidence="2">
    <location>
        <begin position="94"/>
        <end position="225"/>
    </location>
</feature>
<protein>
    <recommendedName>
        <fullName evidence="2">UAS domain-containing protein</fullName>
    </recommendedName>
</protein>
<dbReference type="SUPFAM" id="SSF52833">
    <property type="entry name" value="Thioredoxin-like"/>
    <property type="match status" value="1"/>
</dbReference>
<feature type="region of interest" description="Disordered" evidence="1">
    <location>
        <begin position="290"/>
        <end position="316"/>
    </location>
</feature>
<dbReference type="Gene3D" id="3.40.30.10">
    <property type="entry name" value="Glutaredoxin"/>
    <property type="match status" value="1"/>
</dbReference>
<dbReference type="InterPro" id="IPR050730">
    <property type="entry name" value="UBX_domain-protein"/>
</dbReference>
<evidence type="ECO:0000256" key="1">
    <source>
        <dbReference type="SAM" id="MobiDB-lite"/>
    </source>
</evidence>
<feature type="region of interest" description="Disordered" evidence="1">
    <location>
        <begin position="435"/>
        <end position="458"/>
    </location>
</feature>
<reference evidence="3 4" key="1">
    <citation type="submission" date="2019-02" db="EMBL/GenBank/DDBJ databases">
        <title>Genome sequencing of the rare red list fungi Dentipellis fragilis.</title>
        <authorList>
            <person name="Buettner E."/>
            <person name="Kellner H."/>
        </authorList>
    </citation>
    <scope>NUCLEOTIDE SEQUENCE [LARGE SCALE GENOMIC DNA]</scope>
    <source>
        <strain evidence="3 4">DSM 105465</strain>
    </source>
</reference>
<dbReference type="PANTHER" id="PTHR23322:SF1">
    <property type="entry name" value="FAS-ASSOCIATED FACTOR 2"/>
    <property type="match status" value="1"/>
</dbReference>